<reference evidence="2" key="1">
    <citation type="submission" date="2014-11" db="EMBL/GenBank/DDBJ databases">
        <authorList>
            <person name="Amaro Gonzalez C."/>
        </authorList>
    </citation>
    <scope>NUCLEOTIDE SEQUENCE</scope>
</reference>
<keyword evidence="1" id="KW-0812">Transmembrane</keyword>
<evidence type="ECO:0000256" key="1">
    <source>
        <dbReference type="SAM" id="Phobius"/>
    </source>
</evidence>
<name>A0A0E9R1V0_ANGAN</name>
<dbReference type="AlphaFoldDB" id="A0A0E9R1V0"/>
<accession>A0A0E9R1V0</accession>
<dbReference type="EMBL" id="GBXM01085478">
    <property type="protein sequence ID" value="JAH23099.1"/>
    <property type="molecule type" value="Transcribed_RNA"/>
</dbReference>
<sequence>MVKDSLSFSKHILWLVSCVYFFCISVTEKRLAMTKLKKLTKKKISISVRLVPAFIF</sequence>
<organism evidence="2">
    <name type="scientific">Anguilla anguilla</name>
    <name type="common">European freshwater eel</name>
    <name type="synonym">Muraena anguilla</name>
    <dbReference type="NCBI Taxonomy" id="7936"/>
    <lineage>
        <taxon>Eukaryota</taxon>
        <taxon>Metazoa</taxon>
        <taxon>Chordata</taxon>
        <taxon>Craniata</taxon>
        <taxon>Vertebrata</taxon>
        <taxon>Euteleostomi</taxon>
        <taxon>Actinopterygii</taxon>
        <taxon>Neopterygii</taxon>
        <taxon>Teleostei</taxon>
        <taxon>Anguilliformes</taxon>
        <taxon>Anguillidae</taxon>
        <taxon>Anguilla</taxon>
    </lineage>
</organism>
<reference evidence="2" key="2">
    <citation type="journal article" date="2015" name="Fish Shellfish Immunol.">
        <title>Early steps in the European eel (Anguilla anguilla)-Vibrio vulnificus interaction in the gills: Role of the RtxA13 toxin.</title>
        <authorList>
            <person name="Callol A."/>
            <person name="Pajuelo D."/>
            <person name="Ebbesson L."/>
            <person name="Teles M."/>
            <person name="MacKenzie S."/>
            <person name="Amaro C."/>
        </authorList>
    </citation>
    <scope>NUCLEOTIDE SEQUENCE</scope>
</reference>
<evidence type="ECO:0000313" key="2">
    <source>
        <dbReference type="EMBL" id="JAH23099.1"/>
    </source>
</evidence>
<feature type="transmembrane region" description="Helical" evidence="1">
    <location>
        <begin position="12"/>
        <end position="32"/>
    </location>
</feature>
<proteinExistence type="predicted"/>
<protein>
    <submittedName>
        <fullName evidence="2">Uncharacterized protein</fullName>
    </submittedName>
</protein>
<keyword evidence="1" id="KW-0472">Membrane</keyword>
<keyword evidence="1" id="KW-1133">Transmembrane helix</keyword>